<protein>
    <submittedName>
        <fullName evidence="1">Uncharacterized protein</fullName>
    </submittedName>
</protein>
<evidence type="ECO:0000313" key="1">
    <source>
        <dbReference type="EMBL" id="MCW2308873.1"/>
    </source>
</evidence>
<name>A0ABT3HEN5_9HYPH</name>
<proteinExistence type="predicted"/>
<gene>
    <name evidence="1" type="ORF">M2319_003222</name>
</gene>
<dbReference type="RefSeq" id="WP_264602468.1">
    <property type="nucleotide sequence ID" value="NZ_JAOQNS010000009.1"/>
</dbReference>
<reference evidence="2" key="1">
    <citation type="submission" date="2023-07" db="EMBL/GenBank/DDBJ databases">
        <title>Genome sequencing of Purple Non-Sulfur Bacteria from various extreme environments.</title>
        <authorList>
            <person name="Mayer M."/>
        </authorList>
    </citation>
    <scope>NUCLEOTIDE SEQUENCE [LARGE SCALE GENOMIC DNA]</scope>
    <source>
        <strain evidence="2">DSM 17935</strain>
    </source>
</reference>
<organism evidence="1 2">
    <name type="scientific">Rhodobium gokarnense</name>
    <dbReference type="NCBI Taxonomy" id="364296"/>
    <lineage>
        <taxon>Bacteria</taxon>
        <taxon>Pseudomonadati</taxon>
        <taxon>Pseudomonadota</taxon>
        <taxon>Alphaproteobacteria</taxon>
        <taxon>Hyphomicrobiales</taxon>
        <taxon>Rhodobiaceae</taxon>
        <taxon>Rhodobium</taxon>
    </lineage>
</organism>
<accession>A0ABT3HEN5</accession>
<evidence type="ECO:0000313" key="2">
    <source>
        <dbReference type="Proteomes" id="UP001209755"/>
    </source>
</evidence>
<dbReference type="EMBL" id="JAOQNS010000009">
    <property type="protein sequence ID" value="MCW2308873.1"/>
    <property type="molecule type" value="Genomic_DNA"/>
</dbReference>
<dbReference type="Proteomes" id="UP001209755">
    <property type="component" value="Unassembled WGS sequence"/>
</dbReference>
<comment type="caution">
    <text evidence="1">The sequence shown here is derived from an EMBL/GenBank/DDBJ whole genome shotgun (WGS) entry which is preliminary data.</text>
</comment>
<sequence length="3250" mass="369014">MIVDWFFCCCANKTVEQTLAFFSAADGLDSSGSDLEVVFQALRATSDLDIVDKVYVLPRVVRQIQRLPLPPSISTQLRESYFGELLDLGYEDAVGGTPMSDLVDAVLNQVTGSRILKLVAVAARSEEVVSSVKLETKEREPSPYGSITASKAATFLLAVLSHAATVEPSKIAKALSNADDGAMDPIRILLETAGSYQLGRHCYLLATRARNEMRSTKGGDAEAGALLDILWSQEFSTDVFAPDILLLNFELMFPLAGDSGLESRQLVANKILREMVSFKVFRERQKKIVISDQIRTLRILGVKADNESLLGTLAALWLWGLWTRLARIDPTAAMASLGPFWRPRKKAFPESVEVQIPDANGGKASSEIKKIFAGLNRANDGPQPRYNITGGERLKFARTEQWHLLSPWMRFESSGTYYKRYPLHKPVGDKHKHYLTILRTLFGLDVTLKILTSETLAPCSNGERDVFLAFLVHARDVLHTFGKRSNSKKYSKLPLDYYSVQMESLFCGAAIRADNIGAGWYPAIQPRNFVDLAVAWKDSDDHEEQTFANLVLPEVLIEWLSNAYRQAWNNHSGPGRWIGLARTVGELFEEATRKLPTSENGKTAPDRPVTIRQIHWLLAKFLGYPEIVEIERREQQVEIVNTYINDKKNFAKTRRRVLFALDASVGDWENGGYAEKWLEHVRDTEQKQFELFLLTLRLGAYCRQNGESSPERGHDWAQELEAALLTARERLLFDRFHCIALVDLLGEPAVIERRPLWNAIWVVLLQFGGTYEIKAFAERLAGAWCERLAGTRQLINLPSVIWRYLEGGQTDLDDVGIRKPNFIYEEAGEQKRRQILNDLMVLAVRIAGSTTISAIKELIDTREHLIGQRVNEVNFHVRRQTERIASSNPDKLPTLRILGDGRVSVLSIRAAVWDPNRFEVTFDQVGGVDHRTLDLFSMSRNQLKEFDSQVSRRMHAGSQKPAYETFHFLAPMVLDAAEDTYLDRRDGAKQPAFKLTVNPGLRTPATLNLRIPEKSVPTKPELGDIVELELDLVRRVNKEKKEVQYWAPQKTGQVRVHRWNEAGQTLVFFDVTEKGKLDGTGTDVTVKPRDSKQQLRAGEEPDNWNFDLSRAFRIRTTAYSFSALRQGETGSNKIVIRFGSFLDLVMKLCRDGADYAFLAYSGEKGEDFEGREFLTFSTRPGELFKIFTTEMSSELSGRIEDVLAFYHQKSIDSEGLLIAVRPIIRNARVELDPVDAGRDLTPLEAFEDPTYPIDDRNIRWRYAFHNIDWDGVNDDEYDGRLIQYVTAHRTRDDRGWEAFLPVSVPGFPEVVPVRLSDQHRIAADAQEWGVEVTDWNPNLSRHNVMRDPLPEIAGEAVSVLEFNQAKAASMSDALDKHYHSGRGTVFRLSKPLSVDSSGYVRSLSDHKVLLNIETDSLLLDWVEENEPNLHGKIGRDRPVVITHRQDRRGKWGSPRFSIESIDALRRLCKGTEEVEGILTRRPYPGKGNSSEDSHTSASVPLACEIYWQTGEDWVGLDMHIENLAETKDLYIGTVIRVTALTGDPIISTRNIFLYGRALWSLTDEKLKDCELIPLGPTQVQGDSSKSKKDTFILGSGKLARFDVDQDTPRESYRTILNLDSQEGCRFFLPNLERDKRQFPRCFLRRNRRSMWGRAHKNSASGDVVVENIVVRLMPYNTDSGVFYDAERTFHVKRRQTLSGRTQPTKQVRSRAKGRHWDEWLEEYLNDPRPLRGQVTHHGMQLFFKIEDAENICNPIDLPIPPHLGPYQEHHQYHPSGMAVLVEGELEPGRLAASLRSVDPIDSIEELRLQYSGFEEDSLISLDDTGDDMFYVGADKKIGQERQVVYHRFEVGYGQTIVLPEEDLQYQGQPFQAGELRLFYGDRIKAIRFVSEPPPPQSWESQLQSEENQYDRMVLSIESVEWSDGRTLYSQASKYKIVHVLTVVGHADGIEVKTVEGFMSRSIDTDVDDFSASRITFNPESHDRLYERTLRKIEASGEPTVEFKVLGILNVLKYLEEEGRNIEFNHVRLSYEPEGSTPPLEGFNRVFMKTGRIYPLAHGNDLGLALLRMDGLDFEDIGDEFREQRSVLMTRRKFSVREDLLKKIHDGKKYFGDRPILVALERPAANEKIFASLYEDNMPPRAPSVLRKILTRDREGVFCSYMREFQEGGNTYHSVELKPGVRVDFKHWEADIRAQSLSKGDILKITLADGPSGAASKPHLIVERAAFSDEWYVGHAERPAVIFPKQSLLDDRKIQSQRDPVQLLGKGKIFTAGGLPDVELQPLPSRNGEGETRDLLVLMMQAHPKIGLIKKFEDQHGRDCLGVRETRIHEDIASYRIHVDEKTLHLEVSKVGNLSDNPGTRRPHWAEFTYALQESEKIAWRMSAVEWVFHDRTTARWAWYEDHWHIPGIDDVPPGSCHDGPVFLVERNGSLTARYDVRKLRRHGFPVRNLFEILRRLRGRRDGWRADRIPVAVVSVKNDAIWVEVVPGYVVEIPIKICFWEFGSTELSWDAFDIQLIGIGDTLSVALLETETPLAVDRLSVRWEYGGLGLFNHSAGIVPLHEERDISGGTVFGAGTYTFTLPRARGERFPDNLFFETDGYYRAFSATERIQAGTVALLYYDADLKKPVLHGVPGISVVADRASLDDSVARNDLLTQRIFRPWKGRVQFSNDVSNWIEACGGAIPVTVEDLLASSNIVFVSRRLQAKAWAPKRRGYAQAKVVGINVDTFDVVLRCGPQLLLIHVTDIVTGLNDRDNEQLREVLFSLDTWKEPIWIHWNEEGRPSSGVRPVADPSFHVWLAEPVTLQGSETPLGVICLCEKTRSIHWLGIQDLAWASLDKFELERLISETNGPVTAVMKFNSNRSPISVIDERMAARMFRNLRIGSTVQCRPLFPRNLLDGHVLVESATTDTIFSLSLPDKGNWDDITGGKTNRLLTVQVIDKVSGKRNEITAALQRHVPYLLNVPDWFFGNEIRVRACASRDFLVRLRDHPEIEPSPLDLNRHYEDWDRMLVTQWLDHAYFHLKDEAYSLANGCRAACALNRQLDYDAWIPLLPALKAVVILHEACQPENVTRIKDWRREDAGPDVEEMWAKCLVNIIQRTHLRALNSFHMEVLLRYLVMSAEDRNMGGPWNRFWSFFDDLERSGTSQLDSTAYSGLLRFLEATAIAYSGHDSFPAVNALSACIGKPLNLIRLREDAILLTKLTRLTRSFPKMAREQKNVRIDDTIASEFASLIGSLEEHAYEIPLLSEVPT</sequence>
<keyword evidence="2" id="KW-1185">Reference proteome</keyword>